<comment type="caution">
    <text evidence="1">The sequence shown here is derived from an EMBL/GenBank/DDBJ whole genome shotgun (WGS) entry which is preliminary data.</text>
</comment>
<keyword evidence="2" id="KW-1185">Reference proteome</keyword>
<dbReference type="EMBL" id="JAPDGR010001425">
    <property type="protein sequence ID" value="KAJ2982763.1"/>
    <property type="molecule type" value="Genomic_DNA"/>
</dbReference>
<protein>
    <submittedName>
        <fullName evidence="1">Uncharacterized protein</fullName>
    </submittedName>
</protein>
<reference evidence="1" key="1">
    <citation type="submission" date="2022-10" db="EMBL/GenBank/DDBJ databases">
        <title>Genome Sequence of Xylaria curta.</title>
        <authorList>
            <person name="Buettner E."/>
        </authorList>
    </citation>
    <scope>NUCLEOTIDE SEQUENCE</scope>
    <source>
        <strain evidence="1">Babe10</strain>
    </source>
</reference>
<sequence>MSEEPRTHRGVGRDNDDKLKIGVVREVSFGMFDTTSTFETTYVSQYNGGSFTHHTNIHRPKFRIHSTEWNENQFEKEWMDLHESNLQGVLFEERRPQNLECRVVYFVVDKPPQFYETTRENDAPDHDAGRIIHSRIPCPRYRIWKSENPNECQLGVPWAIQYSRVIRVVYQRGYELGPETLKLRLSQRHMKTLFLLQIPRIEVFPLQVPGLSQKLNTNKKRLKNLFNSSDLLKSNIGCRIAVLKLFYNFGNSESLINDPVLGLRVTRQVLPPEPYTDRFYAKCLNKAAKDIDTTQVRSLRKFYDSLEGENRDNSTGPENYQGVLVNISSCFEHFFVENEDPPSQGIFELLVYPSHVEILGPIDLVVSNSITDQYHRRLYELLRVRFVDNPGKPFRAEAGADPDVIVQQRVVQVLNNEIQPLLPVLPTPQPRDTSVPQLPDNSPNNRINSFEFLGYSMSSLKKRIVWFCLSINGRGAKEIRDTIGIWDVDNDRNRKLAKQPSLWGARLSLAFTESLPVTQILRKDWDPRDDEGALDEYRNTDGCGVINQELCNAINDTLARNGLPVQQRQAFQIRFGGVKGVVYRGAKFLFDEYREREGKTVSMLLRKSQVKISVPGESNLMLRVVPPVSDGYSSLFFMAALKAFEDSGANTKKIMKIYEDTYTDLSTVTDRGLDYLEQIFKVPRSLPTRTNTRTQLILLKLALCLRNDGIFVESYRNSFLGLYLLKTAEKLRDKKPFDIPIPGSYSVLGLTDDCRVLRHTEPNQVFIRVGGKTITGPVLIYRDPITHIGDIQQAVALSEDEIRATSTYNDINSRIAALCAIDDVIFFSQFDTPPLPNKLAGGDLDGDRFEIASQPSGQTTNTFDVKNLTGFIGNYIRNDCFRELQSLLMCLADGSGDGLKDQKCKDLAPKLSEAVDYPKSGQAVNLAIDVLTNPNYVVYHRPTFLFPIDQRDARDDYPNYQRSEKLLGSVTRIEGVTLIHLRVEFVPPGQGSILQLRGEITEVWHSKTEVPPHLADDLEKVREFLRSLIPRKVHELGVYMVGPDIRPSTLVDLFMRKPHDDFPNKFIDILVGDILKQLESLQFIESTDRSCSPPIVRLRNSGPYSVEIIKRFYRRCLYEAWASVKEKKHRLNPEASLAEPLSERARRRLVKKTERLIKRRNCLNQHFLREAERKNIDVGNQLPRETLLQKLELLERREQSHLRKTTQRLAELERSYGCDPSSDRELDYNLVRRLLWRFKKNLDPLLDESVNQGSEQDNEDDKQNFLKLESDMDSGWSDISQNEDEELHQGTIVAKPPSHDKQKSCEKVDASPRNNTTEIYIKGVLLSTQTNGGKRKCEKDPSESTPSKKVRFALDEDTHCQHPHQKSKNLGLQDDSTSIKNRIIPGRSILKNGGIPSRARGPEQLAEARRRLDEIMEQCSKNLDSQVYHAIHPPIGLSGKRHVHSGNPYNMSGALLEGSGLSQVRESPSATGSAENMKPGTVDHELLGSSPVPMEIGRIRPACRTVSYPNVEGTNGSAERDAKEHRHLGSSQFRPIDKGIRADEGRNQRTPSSSARGPRSNPKLPSSSASSPIQMNGNSNSSPRNDALPPPNRVQPKYPRRLTPIPAPQPWVRLGLSSPFADDSPGTPFKRSRSGDSDTASTPRGEEKVTGLPMHQVDELRVLMNGRSGPDSSPLKRHSHSKSGEKKRVRKHKRPSEA</sequence>
<dbReference type="Proteomes" id="UP001143856">
    <property type="component" value="Unassembled WGS sequence"/>
</dbReference>
<accession>A0ACC1NVE0</accession>
<evidence type="ECO:0000313" key="1">
    <source>
        <dbReference type="EMBL" id="KAJ2982763.1"/>
    </source>
</evidence>
<evidence type="ECO:0000313" key="2">
    <source>
        <dbReference type="Proteomes" id="UP001143856"/>
    </source>
</evidence>
<gene>
    <name evidence="1" type="ORF">NUW58_g6374</name>
</gene>
<name>A0ACC1NVE0_9PEZI</name>
<proteinExistence type="predicted"/>
<organism evidence="1 2">
    <name type="scientific">Xylaria curta</name>
    <dbReference type="NCBI Taxonomy" id="42375"/>
    <lineage>
        <taxon>Eukaryota</taxon>
        <taxon>Fungi</taxon>
        <taxon>Dikarya</taxon>
        <taxon>Ascomycota</taxon>
        <taxon>Pezizomycotina</taxon>
        <taxon>Sordariomycetes</taxon>
        <taxon>Xylariomycetidae</taxon>
        <taxon>Xylariales</taxon>
        <taxon>Xylariaceae</taxon>
        <taxon>Xylaria</taxon>
    </lineage>
</organism>